<dbReference type="Proteomes" id="UP000192359">
    <property type="component" value="Unassembled WGS sequence"/>
</dbReference>
<comment type="caution">
    <text evidence="3">The sequence shown here is derived from an EMBL/GenBank/DDBJ whole genome shotgun (WGS) entry which is preliminary data.</text>
</comment>
<dbReference type="PANTHER" id="PTHR19136:SF81">
    <property type="entry name" value="MOLYBDENUM COFACTOR GUANYLYLTRANSFERASE"/>
    <property type="match status" value="1"/>
</dbReference>
<dbReference type="Gene3D" id="3.90.550.10">
    <property type="entry name" value="Spore Coat Polysaccharide Biosynthesis Protein SpsA, Chain A"/>
    <property type="match status" value="1"/>
</dbReference>
<dbReference type="InterPro" id="IPR029044">
    <property type="entry name" value="Nucleotide-diphossugar_trans"/>
</dbReference>
<dbReference type="AlphaFoldDB" id="A0A1Y1RRL8"/>
<dbReference type="Pfam" id="PF12804">
    <property type="entry name" value="NTP_transf_3"/>
    <property type="match status" value="1"/>
</dbReference>
<proteinExistence type="predicted"/>
<organism evidence="3 4">
    <name type="scientific">Rothia nasimurium</name>
    <dbReference type="NCBI Taxonomy" id="85336"/>
    <lineage>
        <taxon>Bacteria</taxon>
        <taxon>Bacillati</taxon>
        <taxon>Actinomycetota</taxon>
        <taxon>Actinomycetes</taxon>
        <taxon>Micrococcales</taxon>
        <taxon>Micrococcaceae</taxon>
        <taxon>Rothia</taxon>
    </lineage>
</organism>
<dbReference type="OrthoDB" id="4408226at2"/>
<keyword evidence="1" id="KW-0808">Transferase</keyword>
<dbReference type="SUPFAM" id="SSF53448">
    <property type="entry name" value="Nucleotide-diphospho-sugar transferases"/>
    <property type="match status" value="1"/>
</dbReference>
<evidence type="ECO:0000256" key="1">
    <source>
        <dbReference type="ARBA" id="ARBA00022679"/>
    </source>
</evidence>
<evidence type="ECO:0000313" key="3">
    <source>
        <dbReference type="EMBL" id="ORC24141.1"/>
    </source>
</evidence>
<reference evidence="3 4" key="1">
    <citation type="submission" date="2016-05" db="EMBL/GenBank/DDBJ databases">
        <title>Draft genome sequence of a porcine commensal Rothia nasimurium.</title>
        <authorList>
            <person name="Gaiser R.A."/>
            <person name="Van Baarlen P."/>
            <person name="Wells J.M."/>
        </authorList>
    </citation>
    <scope>NUCLEOTIDE SEQUENCE [LARGE SCALE GENOMIC DNA]</scope>
    <source>
        <strain evidence="3 4">PT-32</strain>
    </source>
</reference>
<gene>
    <name evidence="3" type="ORF">A7979_10430</name>
</gene>
<dbReference type="EMBL" id="LXWF01000006">
    <property type="protein sequence ID" value="ORC24141.1"/>
    <property type="molecule type" value="Genomic_DNA"/>
</dbReference>
<keyword evidence="4" id="KW-1185">Reference proteome</keyword>
<dbReference type="InterPro" id="IPR025877">
    <property type="entry name" value="MobA-like_NTP_Trfase"/>
</dbReference>
<dbReference type="PANTHER" id="PTHR19136">
    <property type="entry name" value="MOLYBDENUM COFACTOR GUANYLYLTRANSFERASE"/>
    <property type="match status" value="1"/>
</dbReference>
<evidence type="ECO:0000259" key="2">
    <source>
        <dbReference type="Pfam" id="PF12804"/>
    </source>
</evidence>
<evidence type="ECO:0000313" key="4">
    <source>
        <dbReference type="Proteomes" id="UP000192359"/>
    </source>
</evidence>
<dbReference type="RefSeq" id="WP_083090886.1">
    <property type="nucleotide sequence ID" value="NZ_LXWF01000006.1"/>
</dbReference>
<dbReference type="GO" id="GO:0016779">
    <property type="term" value="F:nucleotidyltransferase activity"/>
    <property type="evidence" value="ECO:0007669"/>
    <property type="project" value="TreeGrafter"/>
</dbReference>
<protein>
    <recommendedName>
        <fullName evidence="2">MobA-like NTP transferase domain-containing protein</fullName>
    </recommendedName>
</protein>
<feature type="domain" description="MobA-like NTP transferase" evidence="2">
    <location>
        <begin position="8"/>
        <end position="164"/>
    </location>
</feature>
<sequence>MKGLTFSALVLAGGRSSRLGGVPKALLTREGSTLLGTVLAACEGAVTRVVVGPATLPLPADVILTREEPPFSGPAAGISAGLAALAKYQQGGQIDHWALLLSCDLPHARTAVPHLLAAAASAPQSTAGFRAIAGGVPQHLLGIYRLPSLIKAFTGDTANASVHRFLKLLAPTDVPLERQIAADVDTWDDAASAGFTAPPGANPAQNQE</sequence>
<name>A0A1Y1RRL8_9MICC</name>
<accession>A0A1Y1RRL8</accession>